<dbReference type="AlphaFoldDB" id="A0A178IGF2"/>
<dbReference type="GO" id="GO:0046872">
    <property type="term" value="F:metal ion binding"/>
    <property type="evidence" value="ECO:0007669"/>
    <property type="project" value="UniProtKB-KW"/>
</dbReference>
<comment type="similarity">
    <text evidence="5">Belongs to the creatininase superfamily.</text>
</comment>
<keyword evidence="3" id="KW-0378">Hydrolase</keyword>
<dbReference type="InterPro" id="IPR024087">
    <property type="entry name" value="Creatininase-like_sf"/>
</dbReference>
<dbReference type="SUPFAM" id="SSF102215">
    <property type="entry name" value="Creatininase"/>
    <property type="match status" value="1"/>
</dbReference>
<evidence type="ECO:0000256" key="2">
    <source>
        <dbReference type="ARBA" id="ARBA00022723"/>
    </source>
</evidence>
<evidence type="ECO:0000256" key="5">
    <source>
        <dbReference type="ARBA" id="ARBA00024029"/>
    </source>
</evidence>
<gene>
    <name evidence="6" type="ORF">AW736_14900</name>
</gene>
<evidence type="ECO:0000313" key="6">
    <source>
        <dbReference type="EMBL" id="OAM89080.1"/>
    </source>
</evidence>
<keyword evidence="2" id="KW-0479">Metal-binding</keyword>
<dbReference type="PANTHER" id="PTHR35005:SF1">
    <property type="entry name" value="2-AMINO-5-FORMYLAMINO-6-RIBOSYLAMINOPYRIMIDIN-4(3H)-ONE 5'-MONOPHOSPHATE DEFORMYLASE"/>
    <property type="match status" value="1"/>
</dbReference>
<evidence type="ECO:0000313" key="7">
    <source>
        <dbReference type="Proteomes" id="UP000078486"/>
    </source>
</evidence>
<dbReference type="GO" id="GO:0009231">
    <property type="term" value="P:riboflavin biosynthetic process"/>
    <property type="evidence" value="ECO:0007669"/>
    <property type="project" value="TreeGrafter"/>
</dbReference>
<dbReference type="STRING" id="1184151.AW736_14900"/>
<proteinExistence type="inferred from homology"/>
<name>A0A178IGF2_9BACT</name>
<reference evidence="6 7" key="1">
    <citation type="submission" date="2016-01" db="EMBL/GenBank/DDBJ databases">
        <title>High potential of lignocellulose degradation of a new Verrucomicrobia species.</title>
        <authorList>
            <person name="Wang Y."/>
            <person name="Shi Y."/>
            <person name="Qiu Z."/>
            <person name="Liu S."/>
            <person name="Yang H."/>
        </authorList>
    </citation>
    <scope>NUCLEOTIDE SEQUENCE [LARGE SCALE GENOMIC DNA]</scope>
    <source>
        <strain evidence="6 7">TSB47</strain>
    </source>
</reference>
<dbReference type="RefSeq" id="WP_068770958.1">
    <property type="nucleotide sequence ID" value="NZ_CP109796.1"/>
</dbReference>
<dbReference type="Pfam" id="PF02633">
    <property type="entry name" value="Creatininase"/>
    <property type="match status" value="1"/>
</dbReference>
<organism evidence="6 7">
    <name type="scientific">Termitidicoccus mucosus</name>
    <dbReference type="NCBI Taxonomy" id="1184151"/>
    <lineage>
        <taxon>Bacteria</taxon>
        <taxon>Pseudomonadati</taxon>
        <taxon>Verrucomicrobiota</taxon>
        <taxon>Opitutia</taxon>
        <taxon>Opitutales</taxon>
        <taxon>Opitutaceae</taxon>
        <taxon>Termitidicoccus</taxon>
    </lineage>
</organism>
<dbReference type="Proteomes" id="UP000078486">
    <property type="component" value="Unassembled WGS sequence"/>
</dbReference>
<dbReference type="GO" id="GO:0016811">
    <property type="term" value="F:hydrolase activity, acting on carbon-nitrogen (but not peptide) bonds, in linear amides"/>
    <property type="evidence" value="ECO:0007669"/>
    <property type="project" value="TreeGrafter"/>
</dbReference>
<comment type="caution">
    <text evidence="6">The sequence shown here is derived from an EMBL/GenBank/DDBJ whole genome shotgun (WGS) entry which is preliminary data.</text>
</comment>
<keyword evidence="7" id="KW-1185">Reference proteome</keyword>
<evidence type="ECO:0000256" key="1">
    <source>
        <dbReference type="ARBA" id="ARBA00001947"/>
    </source>
</evidence>
<accession>A0A178IGF2</accession>
<sequence>MKRAKANRPRPHPVLWSQLTWPEIGRLRAGGMDAVLLPCGATEQHGPHLGTGMDTVLAADVCAAVSAATSVPALPALPYGCSLGHSHRWPGTLSLQPQTLIALVTDIGGWLWRAGFKKLFIINSHVTNAAPLRCALENLRYHHDGFMVALVNTATASPRTQKTFFADARDWHANQAETALMLARAPEITRPDLIKKSDDPDRTVGAVFAHPVNHTSTNGVTGHPSRASLAQGERLFRWLVADVAGIVRKGLREKSPLVPTHDANGPNG</sequence>
<comment type="cofactor">
    <cofactor evidence="1">
        <name>Zn(2+)</name>
        <dbReference type="ChEBI" id="CHEBI:29105"/>
    </cofactor>
</comment>
<dbReference type="OrthoDB" id="9801445at2"/>
<evidence type="ECO:0000256" key="4">
    <source>
        <dbReference type="ARBA" id="ARBA00022833"/>
    </source>
</evidence>
<keyword evidence="4" id="KW-0862">Zinc</keyword>
<evidence type="ECO:0000256" key="3">
    <source>
        <dbReference type="ARBA" id="ARBA00022801"/>
    </source>
</evidence>
<dbReference type="Gene3D" id="3.40.50.10310">
    <property type="entry name" value="Creatininase"/>
    <property type="match status" value="1"/>
</dbReference>
<dbReference type="PANTHER" id="PTHR35005">
    <property type="entry name" value="3-DEHYDRO-SCYLLO-INOSOSE HYDROLASE"/>
    <property type="match status" value="1"/>
</dbReference>
<dbReference type="InterPro" id="IPR003785">
    <property type="entry name" value="Creatininase/forma_Hydrolase"/>
</dbReference>
<dbReference type="EMBL" id="LRRQ01000106">
    <property type="protein sequence ID" value="OAM89080.1"/>
    <property type="molecule type" value="Genomic_DNA"/>
</dbReference>
<protein>
    <submittedName>
        <fullName evidence="6">Creatininase</fullName>
    </submittedName>
</protein>